<protein>
    <recommendedName>
        <fullName evidence="1">chorismate mutase</fullName>
        <ecNumber evidence="1">5.4.99.5</ecNumber>
    </recommendedName>
</protein>
<dbReference type="InterPro" id="IPR002701">
    <property type="entry name" value="CM_II_prokaryot"/>
</dbReference>
<dbReference type="RefSeq" id="WP_376810944.1">
    <property type="nucleotide sequence ID" value="NZ_JAHTBN010000002.1"/>
</dbReference>
<keyword evidence="2" id="KW-0413">Isomerase</keyword>
<dbReference type="SUPFAM" id="SSF48600">
    <property type="entry name" value="Chorismate mutase II"/>
    <property type="match status" value="1"/>
</dbReference>
<dbReference type="PANTHER" id="PTHR38041:SF1">
    <property type="entry name" value="CHORISMATE MUTASE"/>
    <property type="match status" value="1"/>
</dbReference>
<dbReference type="Proteomes" id="UP001595848">
    <property type="component" value="Unassembled WGS sequence"/>
</dbReference>
<evidence type="ECO:0000259" key="3">
    <source>
        <dbReference type="PROSITE" id="PS51168"/>
    </source>
</evidence>
<comment type="caution">
    <text evidence="4">The sequence shown here is derived from an EMBL/GenBank/DDBJ whole genome shotgun (WGS) entry which is preliminary data.</text>
</comment>
<dbReference type="InterPro" id="IPR036263">
    <property type="entry name" value="Chorismate_II_sf"/>
</dbReference>
<gene>
    <name evidence="4" type="ORF">ACFOY1_10320</name>
</gene>
<dbReference type="Pfam" id="PF01817">
    <property type="entry name" value="CM_2"/>
    <property type="match status" value="1"/>
</dbReference>
<organism evidence="4 5">
    <name type="scientific">Candidimonas humi</name>
    <dbReference type="NCBI Taxonomy" id="683355"/>
    <lineage>
        <taxon>Bacteria</taxon>
        <taxon>Pseudomonadati</taxon>
        <taxon>Pseudomonadota</taxon>
        <taxon>Betaproteobacteria</taxon>
        <taxon>Burkholderiales</taxon>
        <taxon>Alcaligenaceae</taxon>
        <taxon>Candidimonas</taxon>
    </lineage>
</organism>
<proteinExistence type="predicted"/>
<evidence type="ECO:0000313" key="4">
    <source>
        <dbReference type="EMBL" id="MFC4201346.1"/>
    </source>
</evidence>
<dbReference type="Gene3D" id="1.20.59.10">
    <property type="entry name" value="Chorismate mutase"/>
    <property type="match status" value="1"/>
</dbReference>
<evidence type="ECO:0000313" key="5">
    <source>
        <dbReference type="Proteomes" id="UP001595848"/>
    </source>
</evidence>
<dbReference type="PANTHER" id="PTHR38041">
    <property type="entry name" value="CHORISMATE MUTASE"/>
    <property type="match status" value="1"/>
</dbReference>
<dbReference type="EMBL" id="JBHSBV010000003">
    <property type="protein sequence ID" value="MFC4201346.1"/>
    <property type="molecule type" value="Genomic_DNA"/>
</dbReference>
<accession>A0ABV8NZM9</accession>
<evidence type="ECO:0000256" key="2">
    <source>
        <dbReference type="ARBA" id="ARBA00023235"/>
    </source>
</evidence>
<sequence>MSSDTRNAAGMPLEPATEGAALREFTDPAYVPLCASLGEVRRNIDRLDREIVRLIAERAMYVKDAARFKRDAFQVSAPARQAEVYAKAAALAREHNRGFENLDQVVGHTYRAMVAAFIQNEQLYFDNMIPAGDKHDQDHG</sequence>
<feature type="domain" description="Chorismate mutase" evidence="3">
    <location>
        <begin position="31"/>
        <end position="125"/>
    </location>
</feature>
<evidence type="ECO:0000256" key="1">
    <source>
        <dbReference type="ARBA" id="ARBA00012404"/>
    </source>
</evidence>
<dbReference type="EC" id="5.4.99.5" evidence="1"/>
<reference evidence="5" key="1">
    <citation type="journal article" date="2019" name="Int. J. Syst. Evol. Microbiol.">
        <title>The Global Catalogue of Microorganisms (GCM) 10K type strain sequencing project: providing services to taxonomists for standard genome sequencing and annotation.</title>
        <authorList>
            <consortium name="The Broad Institute Genomics Platform"/>
            <consortium name="The Broad Institute Genome Sequencing Center for Infectious Disease"/>
            <person name="Wu L."/>
            <person name="Ma J."/>
        </authorList>
    </citation>
    <scope>NUCLEOTIDE SEQUENCE [LARGE SCALE GENOMIC DNA]</scope>
    <source>
        <strain evidence="5">LMG 24813</strain>
    </source>
</reference>
<dbReference type="SMART" id="SM00830">
    <property type="entry name" value="CM_2"/>
    <property type="match status" value="1"/>
</dbReference>
<dbReference type="PROSITE" id="PS51168">
    <property type="entry name" value="CHORISMATE_MUT_2"/>
    <property type="match status" value="1"/>
</dbReference>
<dbReference type="InterPro" id="IPR036979">
    <property type="entry name" value="CM_dom_sf"/>
</dbReference>
<dbReference type="InterPro" id="IPR051331">
    <property type="entry name" value="Chorismate_mutase-related"/>
</dbReference>
<keyword evidence="5" id="KW-1185">Reference proteome</keyword>
<name>A0ABV8NZM9_9BURK</name>